<dbReference type="SUPFAM" id="SSF50249">
    <property type="entry name" value="Nucleic acid-binding proteins"/>
    <property type="match status" value="2"/>
</dbReference>
<keyword evidence="3" id="KW-0779">Telomere</keyword>
<dbReference type="InterPro" id="IPR012340">
    <property type="entry name" value="NA-bd_OB-fold"/>
</dbReference>
<evidence type="ECO:0000256" key="2">
    <source>
        <dbReference type="ARBA" id="ARBA00022454"/>
    </source>
</evidence>
<dbReference type="SMART" id="SM00976">
    <property type="entry name" value="Telo_bind"/>
    <property type="match status" value="1"/>
</dbReference>
<protein>
    <submittedName>
        <fullName evidence="6">Protection of telomeres protein 1b</fullName>
    </submittedName>
</protein>
<dbReference type="GO" id="GO:0010521">
    <property type="term" value="F:telomerase inhibitor activity"/>
    <property type="evidence" value="ECO:0007669"/>
    <property type="project" value="TreeGrafter"/>
</dbReference>
<dbReference type="GO" id="GO:0016233">
    <property type="term" value="P:telomere capping"/>
    <property type="evidence" value="ECO:0007669"/>
    <property type="project" value="TreeGrafter"/>
</dbReference>
<dbReference type="GO" id="GO:0000783">
    <property type="term" value="C:nuclear telomere cap complex"/>
    <property type="evidence" value="ECO:0007669"/>
    <property type="project" value="TreeGrafter"/>
</dbReference>
<gene>
    <name evidence="6" type="primary">POT1B_2</name>
    <name evidence="6" type="ORF">g.94917</name>
</gene>
<comment type="subcellular location">
    <subcellularLocation>
        <location evidence="1">Chromosome</location>
        <location evidence="1">Telomere</location>
    </subcellularLocation>
</comment>
<keyword evidence="4" id="KW-0238">DNA-binding</keyword>
<dbReference type="Pfam" id="PF02765">
    <property type="entry name" value="POT1"/>
    <property type="match status" value="1"/>
</dbReference>
<proteinExistence type="predicted"/>
<evidence type="ECO:0000256" key="1">
    <source>
        <dbReference type="ARBA" id="ARBA00004574"/>
    </source>
</evidence>
<feature type="domain" description="Telomeric single stranded DNA binding POT1/Cdc13" evidence="5">
    <location>
        <begin position="10"/>
        <end position="145"/>
    </location>
</feature>
<evidence type="ECO:0000313" key="6">
    <source>
        <dbReference type="EMBL" id="JAT57532.1"/>
    </source>
</evidence>
<dbReference type="InterPro" id="IPR011564">
    <property type="entry name" value="Telomer_end-bd_POT1/Cdc13"/>
</dbReference>
<dbReference type="PANTHER" id="PTHR14513">
    <property type="entry name" value="PROTECTION OF TELOMERES 1"/>
    <property type="match status" value="1"/>
</dbReference>
<dbReference type="GO" id="GO:0098505">
    <property type="term" value="F:G-rich strand telomeric DNA binding"/>
    <property type="evidence" value="ECO:0007669"/>
    <property type="project" value="TreeGrafter"/>
</dbReference>
<name>A0A1D1YSE4_9ARAE</name>
<dbReference type="EMBL" id="GDJX01010404">
    <property type="protein sequence ID" value="JAT57532.1"/>
    <property type="molecule type" value="Transcribed_RNA"/>
</dbReference>
<sequence>MTNREEGYLYLPLADARKVIHVRANLFVAVVEIGAASRSKGTDYFLKLRIADPSYIAPGMSVNFFSGDTERLPRVKSSRDIICLRRVMMKIYNEEVYCAFHKKFSSFALFEGKSGSSFSPYQSSQNFHCVEHDVDCIKQLRTWLLDHQYAADMKDYSLQLREIKVGLEFDLICKVVHVCEIHEDAWMLFIWDGTDAPPIAFETNLDAERECPSPLHLEASPLPVDVLRKFPPVGSILRVTAGKWINEIQQLLDGGHWVKLGKITCEFQSGIWKGVLQNFSKVCLLSNEDETVLLRERY</sequence>
<keyword evidence="2" id="KW-0158">Chromosome</keyword>
<reference evidence="6" key="1">
    <citation type="submission" date="2015-07" db="EMBL/GenBank/DDBJ databases">
        <title>Transcriptome Assembly of Anthurium amnicola.</title>
        <authorList>
            <person name="Suzuki J."/>
        </authorList>
    </citation>
    <scope>NUCLEOTIDE SEQUENCE</scope>
</reference>
<dbReference type="AlphaFoldDB" id="A0A1D1YSE4"/>
<evidence type="ECO:0000256" key="4">
    <source>
        <dbReference type="ARBA" id="ARBA00023125"/>
    </source>
</evidence>
<accession>A0A1D1YSE4</accession>
<dbReference type="InterPro" id="IPR028389">
    <property type="entry name" value="POT1"/>
</dbReference>
<evidence type="ECO:0000256" key="3">
    <source>
        <dbReference type="ARBA" id="ARBA00022895"/>
    </source>
</evidence>
<evidence type="ECO:0000259" key="5">
    <source>
        <dbReference type="SMART" id="SM00976"/>
    </source>
</evidence>
<dbReference type="Gene3D" id="2.40.50.140">
    <property type="entry name" value="Nucleic acid-binding proteins"/>
    <property type="match status" value="2"/>
</dbReference>
<organism evidence="6">
    <name type="scientific">Anthurium amnicola</name>
    <dbReference type="NCBI Taxonomy" id="1678845"/>
    <lineage>
        <taxon>Eukaryota</taxon>
        <taxon>Viridiplantae</taxon>
        <taxon>Streptophyta</taxon>
        <taxon>Embryophyta</taxon>
        <taxon>Tracheophyta</taxon>
        <taxon>Spermatophyta</taxon>
        <taxon>Magnoliopsida</taxon>
        <taxon>Liliopsida</taxon>
        <taxon>Araceae</taxon>
        <taxon>Pothoideae</taxon>
        <taxon>Potheae</taxon>
        <taxon>Anthurium</taxon>
    </lineage>
</organism>
<dbReference type="GO" id="GO:0032210">
    <property type="term" value="P:regulation of telomere maintenance via telomerase"/>
    <property type="evidence" value="ECO:0007669"/>
    <property type="project" value="TreeGrafter"/>
</dbReference>
<dbReference type="CDD" id="cd04497">
    <property type="entry name" value="hPOT1_OB1_like"/>
    <property type="match status" value="1"/>
</dbReference>
<dbReference type="PANTHER" id="PTHR14513:SF0">
    <property type="entry name" value="PROTECTION OF TELOMERES PROTEIN 1"/>
    <property type="match status" value="1"/>
</dbReference>